<protein>
    <recommendedName>
        <fullName evidence="1">Antitoxin VbhA domain-containing protein</fullName>
    </recommendedName>
</protein>
<evidence type="ECO:0000259" key="1">
    <source>
        <dbReference type="Pfam" id="PF18495"/>
    </source>
</evidence>
<evidence type="ECO:0000313" key="3">
    <source>
        <dbReference type="Proteomes" id="UP000195787"/>
    </source>
</evidence>
<feature type="domain" description="Antitoxin VbhA" evidence="1">
    <location>
        <begin position="23"/>
        <end position="69"/>
    </location>
</feature>
<dbReference type="Proteomes" id="UP000195787">
    <property type="component" value="Unassembled WGS sequence"/>
</dbReference>
<dbReference type="AlphaFoldDB" id="A0A1R4F6V3"/>
<proteinExistence type="predicted"/>
<dbReference type="InterPro" id="IPR033788">
    <property type="entry name" value="VbhA-like"/>
</dbReference>
<gene>
    <name evidence="2" type="ORF">CZ674_02830</name>
</gene>
<keyword evidence="3" id="KW-1185">Reference proteome</keyword>
<dbReference type="EMBL" id="FUHU01000018">
    <property type="protein sequence ID" value="SJM51571.1"/>
    <property type="molecule type" value="Genomic_DNA"/>
</dbReference>
<organism evidence="2 3">
    <name type="scientific">Agrococcus casei LMG 22410</name>
    <dbReference type="NCBI Taxonomy" id="1255656"/>
    <lineage>
        <taxon>Bacteria</taxon>
        <taxon>Bacillati</taxon>
        <taxon>Actinomycetota</taxon>
        <taxon>Actinomycetes</taxon>
        <taxon>Micrococcales</taxon>
        <taxon>Microbacteriaceae</taxon>
        <taxon>Agrococcus</taxon>
    </lineage>
</organism>
<name>A0A1R4F6V3_9MICO</name>
<dbReference type="CDD" id="cd11586">
    <property type="entry name" value="VbhA_like"/>
    <property type="match status" value="1"/>
</dbReference>
<reference evidence="2 3" key="1">
    <citation type="submission" date="2017-02" db="EMBL/GenBank/DDBJ databases">
        <authorList>
            <person name="Peterson S.W."/>
        </authorList>
    </citation>
    <scope>NUCLEOTIDE SEQUENCE [LARGE SCALE GENOMIC DNA]</scope>
    <source>
        <strain evidence="2 3">LMG 22410</strain>
    </source>
</reference>
<dbReference type="GeneID" id="303172135"/>
<evidence type="ECO:0000313" key="2">
    <source>
        <dbReference type="EMBL" id="SJM51571.1"/>
    </source>
</evidence>
<accession>A0A1R4F6V3</accession>
<sequence>MSQPSFDVEARWPELFDQLDADQRRAVVRSLAAGWHEGWEPNREDVADLIDYTLGALTFEDYEARTAAKAARIAGAAATL</sequence>
<dbReference type="RefSeq" id="WP_086991035.1">
    <property type="nucleotide sequence ID" value="NZ_FUHU01000018.1"/>
</dbReference>
<dbReference type="Pfam" id="PF18495">
    <property type="entry name" value="VbhA"/>
    <property type="match status" value="1"/>
</dbReference>
<dbReference type="InterPro" id="IPR041535">
    <property type="entry name" value="VbhA"/>
</dbReference>
<dbReference type="OrthoDB" id="4578598at2"/>